<organism evidence="1">
    <name type="scientific">viral metagenome</name>
    <dbReference type="NCBI Taxonomy" id="1070528"/>
    <lineage>
        <taxon>unclassified sequences</taxon>
        <taxon>metagenomes</taxon>
        <taxon>organismal metagenomes</taxon>
    </lineage>
</organism>
<dbReference type="AlphaFoldDB" id="A0A6C0BK48"/>
<dbReference type="EMBL" id="MN739168">
    <property type="protein sequence ID" value="QHS92064.1"/>
    <property type="molecule type" value="Genomic_DNA"/>
</dbReference>
<reference evidence="1" key="1">
    <citation type="journal article" date="2020" name="Nature">
        <title>Giant virus diversity and host interactions through global metagenomics.</title>
        <authorList>
            <person name="Schulz F."/>
            <person name="Roux S."/>
            <person name="Paez-Espino D."/>
            <person name="Jungbluth S."/>
            <person name="Walsh D.A."/>
            <person name="Denef V.J."/>
            <person name="McMahon K.D."/>
            <person name="Konstantinidis K.T."/>
            <person name="Eloe-Fadrosh E.A."/>
            <person name="Kyrpides N.C."/>
            <person name="Woyke T."/>
        </authorList>
    </citation>
    <scope>NUCLEOTIDE SEQUENCE</scope>
    <source>
        <strain evidence="1">GVMAG-M-3300013285-6</strain>
    </source>
</reference>
<evidence type="ECO:0000313" key="1">
    <source>
        <dbReference type="EMBL" id="QHS92064.1"/>
    </source>
</evidence>
<protein>
    <submittedName>
        <fullName evidence="1">Uncharacterized protein</fullName>
    </submittedName>
</protein>
<proteinExistence type="predicted"/>
<sequence length="40" mass="4755">MWVDENGQKGNGERCLSLESATSWIIYLRGKYPEMKHWIK</sequence>
<name>A0A6C0BK48_9ZZZZ</name>
<accession>A0A6C0BK48</accession>